<dbReference type="PROSITE" id="PS51318">
    <property type="entry name" value="TAT"/>
    <property type="match status" value="1"/>
</dbReference>
<reference evidence="2" key="1">
    <citation type="submission" date="2020-05" db="EMBL/GenBank/DDBJ databases">
        <title>WGS assembly of Panicum virgatum.</title>
        <authorList>
            <person name="Lovell J.T."/>
            <person name="Jenkins J."/>
            <person name="Shu S."/>
            <person name="Juenger T.E."/>
            <person name="Schmutz J."/>
        </authorList>
    </citation>
    <scope>NUCLEOTIDE SEQUENCE</scope>
    <source>
        <strain evidence="2">AP13</strain>
    </source>
</reference>
<comment type="caution">
    <text evidence="2">The sequence shown here is derived from an EMBL/GenBank/DDBJ whole genome shotgun (WGS) entry which is preliminary data.</text>
</comment>
<organism evidence="2 3">
    <name type="scientific">Panicum virgatum</name>
    <name type="common">Blackwell switchgrass</name>
    <dbReference type="NCBI Taxonomy" id="38727"/>
    <lineage>
        <taxon>Eukaryota</taxon>
        <taxon>Viridiplantae</taxon>
        <taxon>Streptophyta</taxon>
        <taxon>Embryophyta</taxon>
        <taxon>Tracheophyta</taxon>
        <taxon>Spermatophyta</taxon>
        <taxon>Magnoliopsida</taxon>
        <taxon>Liliopsida</taxon>
        <taxon>Poales</taxon>
        <taxon>Poaceae</taxon>
        <taxon>PACMAD clade</taxon>
        <taxon>Panicoideae</taxon>
        <taxon>Panicodae</taxon>
        <taxon>Paniceae</taxon>
        <taxon>Panicinae</taxon>
        <taxon>Panicum</taxon>
        <taxon>Panicum sect. Hiantes</taxon>
    </lineage>
</organism>
<evidence type="ECO:0000313" key="3">
    <source>
        <dbReference type="Proteomes" id="UP000823388"/>
    </source>
</evidence>
<dbReference type="InterPro" id="IPR006311">
    <property type="entry name" value="TAT_signal"/>
</dbReference>
<feature type="compositionally biased region" description="Basic residues" evidence="1">
    <location>
        <begin position="61"/>
        <end position="71"/>
    </location>
</feature>
<feature type="compositionally biased region" description="Low complexity" evidence="1">
    <location>
        <begin position="30"/>
        <end position="41"/>
    </location>
</feature>
<proteinExistence type="predicted"/>
<evidence type="ECO:0000256" key="1">
    <source>
        <dbReference type="SAM" id="MobiDB-lite"/>
    </source>
</evidence>
<accession>A0A8T0UEK3</accession>
<sequence>MLVPHGRRTPIHTGALGGLGANASPPLGLPRAAARLAGPSPNRIHLQPAAHSRSPSPSPTRPHRLSHHLRRPLFTPAPAAATRAGGGRRHRHTRSRQGPPPLLAHASQGATVAAASSPSLPPPTAGMGTWVPPPTRTPPYPAVTVNSRCLLDGPAIFSSAERCLLDGPAGA</sequence>
<keyword evidence="3" id="KW-1185">Reference proteome</keyword>
<name>A0A8T0UEK3_PANVG</name>
<dbReference type="Proteomes" id="UP000823388">
    <property type="component" value="Chromosome 3N"/>
</dbReference>
<gene>
    <name evidence="2" type="ORF">PVAP13_3NG081200</name>
</gene>
<feature type="compositionally biased region" description="Low complexity" evidence="1">
    <location>
        <begin position="72"/>
        <end position="83"/>
    </location>
</feature>
<feature type="region of interest" description="Disordered" evidence="1">
    <location>
        <begin position="30"/>
        <end position="138"/>
    </location>
</feature>
<dbReference type="AlphaFoldDB" id="A0A8T0UEK3"/>
<dbReference type="EMBL" id="CM029042">
    <property type="protein sequence ID" value="KAG2619496.1"/>
    <property type="molecule type" value="Genomic_DNA"/>
</dbReference>
<feature type="compositionally biased region" description="Basic residues" evidence="1">
    <location>
        <begin position="86"/>
        <end position="95"/>
    </location>
</feature>
<protein>
    <submittedName>
        <fullName evidence="2">Uncharacterized protein</fullName>
    </submittedName>
</protein>
<evidence type="ECO:0000313" key="2">
    <source>
        <dbReference type="EMBL" id="KAG2619496.1"/>
    </source>
</evidence>